<evidence type="ECO:0000259" key="2">
    <source>
        <dbReference type="Pfam" id="PF00112"/>
    </source>
</evidence>
<keyword evidence="4" id="KW-1185">Reference proteome</keyword>
<dbReference type="Proteomes" id="UP000609531">
    <property type="component" value="Unassembled WGS sequence"/>
</dbReference>
<protein>
    <submittedName>
        <fullName evidence="3">C1 family peptidase</fullName>
    </submittedName>
</protein>
<evidence type="ECO:0000313" key="3">
    <source>
        <dbReference type="EMBL" id="MBJ3778435.1"/>
    </source>
</evidence>
<dbReference type="AlphaFoldDB" id="A0A934MJ09"/>
<dbReference type="GO" id="GO:0006508">
    <property type="term" value="P:proteolysis"/>
    <property type="evidence" value="ECO:0007669"/>
    <property type="project" value="InterPro"/>
</dbReference>
<accession>A0A934MJ09</accession>
<dbReference type="CDD" id="cd02619">
    <property type="entry name" value="Peptidase_C1"/>
    <property type="match status" value="1"/>
</dbReference>
<reference evidence="3" key="1">
    <citation type="submission" date="2020-12" db="EMBL/GenBank/DDBJ databases">
        <title>Bacterial taxonomy.</title>
        <authorList>
            <person name="Pan X."/>
        </authorList>
    </citation>
    <scope>NUCLEOTIDE SEQUENCE</scope>
    <source>
        <strain evidence="3">B2012</strain>
    </source>
</reference>
<dbReference type="SUPFAM" id="SSF54001">
    <property type="entry name" value="Cysteine proteinases"/>
    <property type="match status" value="1"/>
</dbReference>
<dbReference type="EMBL" id="JAEKJA010000027">
    <property type="protein sequence ID" value="MBJ3778435.1"/>
    <property type="molecule type" value="Genomic_DNA"/>
</dbReference>
<dbReference type="InterPro" id="IPR038765">
    <property type="entry name" value="Papain-like_cys_pep_sf"/>
</dbReference>
<dbReference type="Pfam" id="PF00112">
    <property type="entry name" value="Peptidase_C1"/>
    <property type="match status" value="1"/>
</dbReference>
<proteinExistence type="predicted"/>
<dbReference type="GO" id="GO:0008234">
    <property type="term" value="F:cysteine-type peptidase activity"/>
    <property type="evidence" value="ECO:0007669"/>
    <property type="project" value="InterPro"/>
</dbReference>
<feature type="domain" description="Peptidase C1A papain C-terminal" evidence="2">
    <location>
        <begin position="168"/>
        <end position="251"/>
    </location>
</feature>
<name>A0A934MJ09_9HYPH</name>
<evidence type="ECO:0000256" key="1">
    <source>
        <dbReference type="SAM" id="MobiDB-lite"/>
    </source>
</evidence>
<gene>
    <name evidence="3" type="ORF">JCR33_22235</name>
</gene>
<comment type="caution">
    <text evidence="3">The sequence shown here is derived from an EMBL/GenBank/DDBJ whole genome shotgun (WGS) entry which is preliminary data.</text>
</comment>
<dbReference type="InterPro" id="IPR000668">
    <property type="entry name" value="Peptidase_C1A_C"/>
</dbReference>
<feature type="region of interest" description="Disordered" evidence="1">
    <location>
        <begin position="1"/>
        <end position="21"/>
    </location>
</feature>
<evidence type="ECO:0000313" key="4">
    <source>
        <dbReference type="Proteomes" id="UP000609531"/>
    </source>
</evidence>
<dbReference type="RefSeq" id="WP_198884338.1">
    <property type="nucleotide sequence ID" value="NZ_JAEKJA010000027.1"/>
</dbReference>
<sequence length="702" mass="76147">MPLNDAGRPLDAMPDPPDARDAMYVPSVRALRPTLDPRKAGGWWSPGLVRDQGRDPSCTGHAVAGATDLLLNREAEDNGHATPRHGFAVGAPFASAIMIYGNARLHDEWPGESYAGSSLRGALKGFQHNGVCSIVDARTTGWREGIGDRAAWRWHARREVQEAAFETMLGSYRRVETRLDDLHAALSEVGVVVATAAVHDGWYAPRGGVIGAPTATDPAAAERRHAFILIGFTADGFIVQNSWGPSWGEGGTALWPYDDWAATIYDAWVLKLGVRAPKAFRHSFGPQGFAALAEAERVKEQRPSRLDVLGHLVPVENQRLLAHGRFNIDRAEIGQIAEYIAGEGLRPGTPDTARYRHVVLFFIGGCRSLDETARAVRSRHPEFTRAGIYPIFITFEAVMCGALLREVKHAVAEVHQQVGPTSVRNTMSARLVEQAVSNVPARIRLALIRSIPVFLGTDADAGAETTDGAALFHILFQTLAARYLSGSLSFHIVAYDLGARLAAEFLSAALPNWPTPIFSTAHFVAPMVSAPMFARTVLPLVRPRGSGPAGRHAPTDAPAIERAFLYHLDDRIAAGDLFGEGYPHSWPDLWARAEATMVAGEAHPDEIDILPGNEGRRVRSLALGAYQRDLAATPAASAADLTVTALGDLDQERLEGLTHFDLHFCERLTTCVVEEIGRTAAQEVPLRRPRRSANGAQPSIFT</sequence>
<dbReference type="Gene3D" id="3.90.70.10">
    <property type="entry name" value="Cysteine proteinases"/>
    <property type="match status" value="1"/>
</dbReference>
<organism evidence="3 4">
    <name type="scientific">Acuticoccus mangrovi</name>
    <dbReference type="NCBI Taxonomy" id="2796142"/>
    <lineage>
        <taxon>Bacteria</taxon>
        <taxon>Pseudomonadati</taxon>
        <taxon>Pseudomonadota</taxon>
        <taxon>Alphaproteobacteria</taxon>
        <taxon>Hyphomicrobiales</taxon>
        <taxon>Amorphaceae</taxon>
        <taxon>Acuticoccus</taxon>
    </lineage>
</organism>